<dbReference type="SUPFAM" id="SSF50044">
    <property type="entry name" value="SH3-domain"/>
    <property type="match status" value="1"/>
</dbReference>
<dbReference type="SUPFAM" id="SSF47769">
    <property type="entry name" value="SAM/Pointed domain"/>
    <property type="match status" value="1"/>
</dbReference>
<keyword evidence="5" id="KW-0727">SH2 domain</keyword>
<dbReference type="Pfam" id="PF00620">
    <property type="entry name" value="RhoGAP"/>
    <property type="match status" value="1"/>
</dbReference>
<dbReference type="InterPro" id="IPR032498">
    <property type="entry name" value="PI3K_P85_iSH2"/>
</dbReference>
<dbReference type="PANTHER" id="PTHR46075:SF5">
    <property type="entry name" value="PHOSPHATIDYLINOSITOL 3-KINASE REGULATORY SUBUNIT ALPHA"/>
    <property type="match status" value="1"/>
</dbReference>
<protein>
    <recommendedName>
        <fullName evidence="15">Phosphatidylinositol 3-kinase regulatory subunit alpha</fullName>
    </recommendedName>
</protein>
<dbReference type="Pfam" id="PF07653">
    <property type="entry name" value="SH3_2"/>
    <property type="match status" value="1"/>
</dbReference>
<keyword evidence="1 6" id="KW-0728">SH3 domain</keyword>
<keyword evidence="7" id="KW-0175">Coiled coil</keyword>
<comment type="caution">
    <text evidence="13">The sequence shown here is derived from an EMBL/GenBank/DDBJ whole genome shotgun (WGS) entry which is preliminary data.</text>
</comment>
<evidence type="ECO:0000259" key="8">
    <source>
        <dbReference type="PROSITE" id="PS50001"/>
    </source>
</evidence>
<keyword evidence="4" id="KW-0862">Zinc</keyword>
<sequence length="1003" mass="114212">MGDYALYKALQNFTPATNDDEALEFQKDDVFQIPIQSPFVESTTHRKGWLYAYNRRTGAVGYIPVESVKLLGSEVNNTIHHPSALGVEASHVMPAPELKVRNSHRITDVYFVTPILCIHCKDYVWGSGKVGVQCIDCHACFHKVCVRFSTGYGCQESNEVLPAITLDQDKPISEWTSSHVVEWMAALNLYPYADVFRCKDIKGSDLIHLDKEKLMNMGIKDEFHQKAILTCVSELLKQPDDNTSSMATTTTEQYNNYSEQFAHNLAQHSFNSLERCKKCNKYLRGLLHQGFICQDCGIVAHRTCAATGLPSCRPTVEKPISIQSKSVFGQGLCIQFNLADMPAPPIVIKCTQELEARARSNPSLELYSMYVAAPSADQVNELRQKLNDSTNNVDLTDYPPSCIANVLKKFLRELPDPVIPVQWYDRFLEVSKMRSDEQCAPVLGRLVQDLPEHHRSTLTYLMAHFCRICQMENARGNRNPPTVLVQTMCHILLRPPWERIIQVVYNTQLHNRIVELLLLHWDWSEPLPEFASAPAIPPRKVSRMGSNVNAAVYEKEKCNSISMSLQDAEWYWGDIKRDEVNEKLNDTVDGTFLVRDASSKGGEYTLTLRKGGANKLIKICHRNGKYGFTEPYTFNSVVELINHYRNDSLSQYNASLDIKLLYPISKYNQEEEVANTENIDKLTTNLMEVHNRLLDKNKMFEQLSEDFNKTSQEVTSKRQALDALKELVKVFQDQTKTQEKFQSEAQPHEIRSLMDNAELLKQRLKMMEESCEQLDENLQQREAYNRSLERELTSLKPGLRDLMRERDKYQRWLIARGVKLARIRQLLNKDDEGNDGVDQVEECDLENLPHNEEGTWFLQHCSRSKAEQLLSGKADGTFLVRPSSTHQYALSIACNGITNHCIIQKTKRGLGFAEPYNIYDSLKSLVLHYSQNSLEIHNDSLNTTLKYPIFATSNSNVNNIEEAYVVRSTYNHTVTTTTITTTITPVTTVTTPTSATPATTKNE</sequence>
<accession>A0A8K0DM06</accession>
<dbReference type="PROSITE" id="PS50238">
    <property type="entry name" value="RHOGAP"/>
    <property type="match status" value="1"/>
</dbReference>
<reference evidence="13" key="1">
    <citation type="submission" date="2019-08" db="EMBL/GenBank/DDBJ databases">
        <title>The genome of the North American firefly Photinus pyralis.</title>
        <authorList>
            <consortium name="Photinus pyralis genome working group"/>
            <person name="Fallon T.R."/>
            <person name="Sander Lower S.E."/>
            <person name="Weng J.-K."/>
        </authorList>
    </citation>
    <scope>NUCLEOTIDE SEQUENCE</scope>
    <source>
        <strain evidence="13">TRF0915ILg1</strain>
        <tissue evidence="13">Whole body</tissue>
    </source>
</reference>
<dbReference type="InterPro" id="IPR035022">
    <property type="entry name" value="PI3kinase_P85_nSH2"/>
</dbReference>
<dbReference type="Pfam" id="PF00130">
    <property type="entry name" value="C1_1"/>
    <property type="match status" value="2"/>
</dbReference>
<dbReference type="CDD" id="cd00159">
    <property type="entry name" value="RhoGAP"/>
    <property type="match status" value="1"/>
</dbReference>
<dbReference type="Gene3D" id="1.10.555.10">
    <property type="entry name" value="Rho GTPase activation protein"/>
    <property type="match status" value="1"/>
</dbReference>
<evidence type="ECO:0008006" key="15">
    <source>
        <dbReference type="Google" id="ProtNLM"/>
    </source>
</evidence>
<dbReference type="SMART" id="SM00109">
    <property type="entry name" value="C1"/>
    <property type="match status" value="2"/>
</dbReference>
<evidence type="ECO:0000256" key="4">
    <source>
        <dbReference type="ARBA" id="ARBA00022833"/>
    </source>
</evidence>
<gene>
    <name evidence="13" type="ORF">ILUMI_00575</name>
</gene>
<dbReference type="SUPFAM" id="SSF48350">
    <property type="entry name" value="GTPase activation domain, GAP"/>
    <property type="match status" value="1"/>
</dbReference>
<dbReference type="Pfam" id="PF07647">
    <property type="entry name" value="SAM_2"/>
    <property type="match status" value="1"/>
</dbReference>
<dbReference type="FunFam" id="3.30.505.10:FF:000014">
    <property type="entry name" value="Phosphatidylinositol 3-kinase regulatory subunit alpha"/>
    <property type="match status" value="1"/>
</dbReference>
<dbReference type="OrthoDB" id="3175255at2759"/>
<evidence type="ECO:0000259" key="10">
    <source>
        <dbReference type="PROSITE" id="PS50081"/>
    </source>
</evidence>
<dbReference type="Gene3D" id="3.30.60.20">
    <property type="match status" value="2"/>
</dbReference>
<dbReference type="InterPro" id="IPR036028">
    <property type="entry name" value="SH3-like_dom_sf"/>
</dbReference>
<dbReference type="PROSITE" id="PS50002">
    <property type="entry name" value="SH3"/>
    <property type="match status" value="1"/>
</dbReference>
<feature type="domain" description="Phorbol-ester/DAG-type" evidence="10">
    <location>
        <begin position="103"/>
        <end position="154"/>
    </location>
</feature>
<dbReference type="CDD" id="cd20829">
    <property type="entry name" value="C1_PIK3R-like_rpt1"/>
    <property type="match status" value="1"/>
</dbReference>
<dbReference type="Pfam" id="PF00017">
    <property type="entry name" value="SH2"/>
    <property type="match status" value="2"/>
</dbReference>
<keyword evidence="2" id="KW-0343">GTPase activation</keyword>
<dbReference type="InterPro" id="IPR008936">
    <property type="entry name" value="Rho_GTPase_activation_prot"/>
</dbReference>
<dbReference type="SUPFAM" id="SSF57889">
    <property type="entry name" value="Cysteine-rich domain"/>
    <property type="match status" value="2"/>
</dbReference>
<feature type="domain" description="SH3" evidence="9">
    <location>
        <begin position="2"/>
        <end position="73"/>
    </location>
</feature>
<keyword evidence="3" id="KW-0479">Metal-binding</keyword>
<dbReference type="GO" id="GO:0009653">
    <property type="term" value="P:anatomical structure morphogenesis"/>
    <property type="evidence" value="ECO:0007669"/>
    <property type="project" value="UniProtKB-ARBA"/>
</dbReference>
<dbReference type="Gene3D" id="1.10.287.1490">
    <property type="match status" value="1"/>
</dbReference>
<evidence type="ECO:0000313" key="14">
    <source>
        <dbReference type="Proteomes" id="UP000801492"/>
    </source>
</evidence>
<dbReference type="InterPro" id="IPR046349">
    <property type="entry name" value="C1-like_sf"/>
</dbReference>
<dbReference type="FunFam" id="3.30.505.10:FF:000100">
    <property type="entry name" value="phosphatidylinositol 3-kinase regulatory subunit gamma"/>
    <property type="match status" value="1"/>
</dbReference>
<dbReference type="CDD" id="cd20830">
    <property type="entry name" value="C1_PIK3R-like_rpt2"/>
    <property type="match status" value="1"/>
</dbReference>
<evidence type="ECO:0000256" key="6">
    <source>
        <dbReference type="PROSITE-ProRule" id="PRU00192"/>
    </source>
</evidence>
<keyword evidence="14" id="KW-1185">Reference proteome</keyword>
<feature type="domain" description="Phorbol-ester/DAG-type" evidence="10">
    <location>
        <begin position="262"/>
        <end position="312"/>
    </location>
</feature>
<feature type="domain" description="SH2" evidence="8">
    <location>
        <begin position="856"/>
        <end position="949"/>
    </location>
</feature>
<dbReference type="GO" id="GO:0048468">
    <property type="term" value="P:cell development"/>
    <property type="evidence" value="ECO:0007669"/>
    <property type="project" value="UniProtKB-ARBA"/>
</dbReference>
<organism evidence="13 14">
    <name type="scientific">Ignelater luminosus</name>
    <name type="common">Cucubano</name>
    <name type="synonym">Pyrophorus luminosus</name>
    <dbReference type="NCBI Taxonomy" id="2038154"/>
    <lineage>
        <taxon>Eukaryota</taxon>
        <taxon>Metazoa</taxon>
        <taxon>Ecdysozoa</taxon>
        <taxon>Arthropoda</taxon>
        <taxon>Hexapoda</taxon>
        <taxon>Insecta</taxon>
        <taxon>Pterygota</taxon>
        <taxon>Neoptera</taxon>
        <taxon>Endopterygota</taxon>
        <taxon>Coleoptera</taxon>
        <taxon>Polyphaga</taxon>
        <taxon>Elateriformia</taxon>
        <taxon>Elateroidea</taxon>
        <taxon>Elateridae</taxon>
        <taxon>Agrypninae</taxon>
        <taxon>Pyrophorini</taxon>
        <taxon>Ignelater</taxon>
    </lineage>
</organism>
<dbReference type="Gene3D" id="2.30.30.40">
    <property type="entry name" value="SH3 Domains"/>
    <property type="match status" value="1"/>
</dbReference>
<dbReference type="PROSITE" id="PS50081">
    <property type="entry name" value="ZF_DAG_PE_2"/>
    <property type="match status" value="2"/>
</dbReference>
<dbReference type="FunFam" id="1.10.150.50:FF:000146">
    <property type="entry name" value="Phosphatidylinositol 3-kinase regulatory subunit alpha-like Protein"/>
    <property type="match status" value="1"/>
</dbReference>
<evidence type="ECO:0000313" key="13">
    <source>
        <dbReference type="EMBL" id="KAF2905598.1"/>
    </source>
</evidence>
<dbReference type="AlphaFoldDB" id="A0A8K0DM06"/>
<evidence type="ECO:0000256" key="5">
    <source>
        <dbReference type="PROSITE-ProRule" id="PRU00191"/>
    </source>
</evidence>
<dbReference type="EMBL" id="VTPC01000493">
    <property type="protein sequence ID" value="KAF2905598.1"/>
    <property type="molecule type" value="Genomic_DNA"/>
</dbReference>
<dbReference type="InterPro" id="IPR051854">
    <property type="entry name" value="Rho-type_GAP"/>
</dbReference>
<dbReference type="PRINTS" id="PR00401">
    <property type="entry name" value="SH2DOMAIN"/>
</dbReference>
<dbReference type="InterPro" id="IPR036860">
    <property type="entry name" value="SH2_dom_sf"/>
</dbReference>
<feature type="coiled-coil region" evidence="7">
    <location>
        <begin position="750"/>
        <end position="791"/>
    </location>
</feature>
<feature type="domain" description="Rho-GAP" evidence="12">
    <location>
        <begin position="336"/>
        <end position="525"/>
    </location>
</feature>
<dbReference type="CDD" id="cd09942">
    <property type="entry name" value="SH2_nSH2_p85_like"/>
    <property type="match status" value="1"/>
</dbReference>
<dbReference type="InterPro" id="IPR000980">
    <property type="entry name" value="SH2"/>
</dbReference>
<evidence type="ECO:0000256" key="3">
    <source>
        <dbReference type="ARBA" id="ARBA00022723"/>
    </source>
</evidence>
<feature type="domain" description="SAM" evidence="11">
    <location>
        <begin position="175"/>
        <end position="238"/>
    </location>
</feature>
<evidence type="ECO:0000256" key="1">
    <source>
        <dbReference type="ARBA" id="ARBA00022443"/>
    </source>
</evidence>
<dbReference type="InterPro" id="IPR001452">
    <property type="entry name" value="SH3_domain"/>
</dbReference>
<dbReference type="SUPFAM" id="SSF55550">
    <property type="entry name" value="SH2 domain"/>
    <property type="match status" value="2"/>
</dbReference>
<dbReference type="InterPro" id="IPR001660">
    <property type="entry name" value="SAM"/>
</dbReference>
<dbReference type="PROSITE" id="PS50105">
    <property type="entry name" value="SAM_DOMAIN"/>
    <property type="match status" value="1"/>
</dbReference>
<dbReference type="InterPro" id="IPR013761">
    <property type="entry name" value="SAM/pointed_sf"/>
</dbReference>
<evidence type="ECO:0000256" key="7">
    <source>
        <dbReference type="SAM" id="Coils"/>
    </source>
</evidence>
<dbReference type="GO" id="GO:0007165">
    <property type="term" value="P:signal transduction"/>
    <property type="evidence" value="ECO:0007669"/>
    <property type="project" value="InterPro"/>
</dbReference>
<evidence type="ECO:0000256" key="2">
    <source>
        <dbReference type="ARBA" id="ARBA00022468"/>
    </source>
</evidence>
<dbReference type="PROSITE" id="PS00479">
    <property type="entry name" value="ZF_DAG_PE_1"/>
    <property type="match status" value="2"/>
</dbReference>
<feature type="domain" description="SH2" evidence="8">
    <location>
        <begin position="570"/>
        <end position="664"/>
    </location>
</feature>
<evidence type="ECO:0000259" key="11">
    <source>
        <dbReference type="PROSITE" id="PS50105"/>
    </source>
</evidence>
<dbReference type="Pfam" id="PF16454">
    <property type="entry name" value="PI3K_P85_iSH2"/>
    <property type="match status" value="1"/>
</dbReference>
<proteinExistence type="predicted"/>
<dbReference type="InterPro" id="IPR000198">
    <property type="entry name" value="RhoGAP_dom"/>
</dbReference>
<dbReference type="SMART" id="SM00324">
    <property type="entry name" value="RhoGAP"/>
    <property type="match status" value="1"/>
</dbReference>
<dbReference type="Gene3D" id="3.30.505.10">
    <property type="entry name" value="SH2 domain"/>
    <property type="match status" value="2"/>
</dbReference>
<dbReference type="SMART" id="SM00454">
    <property type="entry name" value="SAM"/>
    <property type="match status" value="1"/>
</dbReference>
<dbReference type="PROSITE" id="PS50001">
    <property type="entry name" value="SH2"/>
    <property type="match status" value="2"/>
</dbReference>
<dbReference type="SMART" id="SM00326">
    <property type="entry name" value="SH3"/>
    <property type="match status" value="1"/>
</dbReference>
<evidence type="ECO:0000259" key="9">
    <source>
        <dbReference type="PROSITE" id="PS50002"/>
    </source>
</evidence>
<dbReference type="CDD" id="cd12923">
    <property type="entry name" value="iSH2_PI3K_IA_R"/>
    <property type="match status" value="1"/>
</dbReference>
<evidence type="ECO:0000259" key="12">
    <source>
        <dbReference type="PROSITE" id="PS50238"/>
    </source>
</evidence>
<dbReference type="Proteomes" id="UP000801492">
    <property type="component" value="Unassembled WGS sequence"/>
</dbReference>
<dbReference type="Gene3D" id="1.10.150.50">
    <property type="entry name" value="Transcription Factor, Ets-1"/>
    <property type="match status" value="1"/>
</dbReference>
<dbReference type="FunFam" id="1.10.555.10:FF:000070">
    <property type="entry name" value="Phosphatidylinositol 3-kinase regulatory subunit alpha-like Protein"/>
    <property type="match status" value="1"/>
</dbReference>
<dbReference type="PRINTS" id="PR00678">
    <property type="entry name" value="PI3KINASEP85"/>
</dbReference>
<name>A0A8K0DM06_IGNLU</name>
<dbReference type="SMART" id="SM00252">
    <property type="entry name" value="SH2"/>
    <property type="match status" value="2"/>
</dbReference>
<dbReference type="PANTHER" id="PTHR46075">
    <property type="entry name" value="CHIMERIN FAMILY MEMBER"/>
    <property type="match status" value="1"/>
</dbReference>
<dbReference type="InterPro" id="IPR002219">
    <property type="entry name" value="PKC_DAG/PE"/>
</dbReference>
<dbReference type="GO" id="GO:0005096">
    <property type="term" value="F:GTPase activator activity"/>
    <property type="evidence" value="ECO:0007669"/>
    <property type="project" value="UniProtKB-KW"/>
</dbReference>
<dbReference type="GO" id="GO:0046872">
    <property type="term" value="F:metal ion binding"/>
    <property type="evidence" value="ECO:0007669"/>
    <property type="project" value="UniProtKB-KW"/>
</dbReference>